<dbReference type="AlphaFoldDB" id="C5B911"/>
<proteinExistence type="predicted"/>
<name>C5B911_EDWI9</name>
<reference evidence="2" key="1">
    <citation type="submission" date="2009-03" db="EMBL/GenBank/DDBJ databases">
        <title>Complete genome sequence of Edwardsiella ictaluri 93-146.</title>
        <authorList>
            <person name="Williams M.L."/>
            <person name="Gillaspy A.F."/>
            <person name="Dyer D.W."/>
            <person name="Thune R.L."/>
            <person name="Waldbieser G.C."/>
            <person name="Schuster S.C."/>
            <person name="Gipson J."/>
            <person name="Zaitshik J."/>
            <person name="Landry C."/>
            <person name="Lawrence M.L."/>
        </authorList>
    </citation>
    <scope>NUCLEOTIDE SEQUENCE [LARGE SCALE GENOMIC DNA]</scope>
    <source>
        <strain evidence="2">93-146</strain>
    </source>
</reference>
<sequence>MASRATMRFLTENGILNEIKNFLCTPGSILIFITFRLYE</sequence>
<protein>
    <submittedName>
        <fullName evidence="1">Uncharacterized protein</fullName>
    </submittedName>
</protein>
<accession>C5B911</accession>
<dbReference type="HOGENOM" id="CLU_3308761_0_0_6"/>
<organism evidence="1 2">
    <name type="scientific">Edwardsiella ictaluri (strain 93-146)</name>
    <dbReference type="NCBI Taxonomy" id="634503"/>
    <lineage>
        <taxon>Bacteria</taxon>
        <taxon>Pseudomonadati</taxon>
        <taxon>Pseudomonadota</taxon>
        <taxon>Gammaproteobacteria</taxon>
        <taxon>Enterobacterales</taxon>
        <taxon>Hafniaceae</taxon>
        <taxon>Edwardsiella</taxon>
    </lineage>
</organism>
<gene>
    <name evidence="1" type="ordered locus">NT01EI_3300</name>
</gene>
<evidence type="ECO:0000313" key="2">
    <source>
        <dbReference type="Proteomes" id="UP000001485"/>
    </source>
</evidence>
<dbReference type="KEGG" id="eic:NT01EI_3300"/>
<reference evidence="1 2" key="2">
    <citation type="journal article" date="2012" name="J. Bacteriol.">
        <title>Genome Sequence of Edwardsiella ictaluri 93-146, a Strain Associated with a Natural Channel Catfish Outbreak of Enteric Septicemia of Catfish.</title>
        <authorList>
            <person name="Williams M.L."/>
            <person name="Gillaspy A.F."/>
            <person name="Dyer D.W."/>
            <person name="Thune R.L."/>
            <person name="Waldbieser G.C."/>
            <person name="Schuster S.C."/>
            <person name="Gipson J."/>
            <person name="Zaitshik J."/>
            <person name="Landry C."/>
            <person name="Banes M.M."/>
            <person name="Lawrence M.L."/>
        </authorList>
    </citation>
    <scope>NUCLEOTIDE SEQUENCE [LARGE SCALE GENOMIC DNA]</scope>
    <source>
        <strain evidence="1 2">93-146</strain>
    </source>
</reference>
<dbReference type="EMBL" id="CP001600">
    <property type="protein sequence ID" value="ACR70439.1"/>
    <property type="molecule type" value="Genomic_DNA"/>
</dbReference>
<evidence type="ECO:0000313" key="1">
    <source>
        <dbReference type="EMBL" id="ACR70439.1"/>
    </source>
</evidence>
<dbReference type="Proteomes" id="UP000001485">
    <property type="component" value="Chromosome"/>
</dbReference>